<dbReference type="PANTHER" id="PTHR42718:SF46">
    <property type="entry name" value="BLR6921 PROTEIN"/>
    <property type="match status" value="1"/>
</dbReference>
<comment type="caution">
    <text evidence="10">The sequence shown here is derived from an EMBL/GenBank/DDBJ whole genome shotgun (WGS) entry which is preliminary data.</text>
</comment>
<feature type="domain" description="Major facilitator superfamily (MFS) profile" evidence="9">
    <location>
        <begin position="21"/>
        <end position="469"/>
    </location>
</feature>
<evidence type="ECO:0000256" key="7">
    <source>
        <dbReference type="ARBA" id="ARBA00023251"/>
    </source>
</evidence>
<evidence type="ECO:0000256" key="1">
    <source>
        <dbReference type="ARBA" id="ARBA00004651"/>
    </source>
</evidence>
<keyword evidence="6 8" id="KW-0472">Membrane</keyword>
<dbReference type="GO" id="GO:0046677">
    <property type="term" value="P:response to antibiotic"/>
    <property type="evidence" value="ECO:0007669"/>
    <property type="project" value="UniProtKB-KW"/>
</dbReference>
<dbReference type="PROSITE" id="PS50850">
    <property type="entry name" value="MFS"/>
    <property type="match status" value="1"/>
</dbReference>
<feature type="transmembrane region" description="Helical" evidence="8">
    <location>
        <begin position="311"/>
        <end position="328"/>
    </location>
</feature>
<dbReference type="InterPro" id="IPR036259">
    <property type="entry name" value="MFS_trans_sf"/>
</dbReference>
<evidence type="ECO:0000256" key="5">
    <source>
        <dbReference type="ARBA" id="ARBA00022989"/>
    </source>
</evidence>
<keyword evidence="4 8" id="KW-0812">Transmembrane</keyword>
<organism evidence="10 11">
    <name type="scientific">Streptomyces griseomycini</name>
    <dbReference type="NCBI Taxonomy" id="66895"/>
    <lineage>
        <taxon>Bacteria</taxon>
        <taxon>Bacillati</taxon>
        <taxon>Actinomycetota</taxon>
        <taxon>Actinomycetes</taxon>
        <taxon>Kitasatosporales</taxon>
        <taxon>Streptomycetaceae</taxon>
        <taxon>Streptomyces</taxon>
    </lineage>
</organism>
<dbReference type="PANTHER" id="PTHR42718">
    <property type="entry name" value="MAJOR FACILITATOR SUPERFAMILY MULTIDRUG TRANSPORTER MFSC"/>
    <property type="match status" value="1"/>
</dbReference>
<feature type="transmembrane region" description="Helical" evidence="8">
    <location>
        <begin position="112"/>
        <end position="134"/>
    </location>
</feature>
<proteinExistence type="predicted"/>
<feature type="transmembrane region" description="Helical" evidence="8">
    <location>
        <begin position="19"/>
        <end position="44"/>
    </location>
</feature>
<dbReference type="GO" id="GO:0022857">
    <property type="term" value="F:transmembrane transporter activity"/>
    <property type="evidence" value="ECO:0007669"/>
    <property type="project" value="InterPro"/>
</dbReference>
<feature type="transmembrane region" description="Helical" evidence="8">
    <location>
        <begin position="233"/>
        <end position="256"/>
    </location>
</feature>
<keyword evidence="3" id="KW-1003">Cell membrane</keyword>
<dbReference type="InterPro" id="IPR011701">
    <property type="entry name" value="MFS"/>
</dbReference>
<dbReference type="InterPro" id="IPR020846">
    <property type="entry name" value="MFS_dom"/>
</dbReference>
<feature type="transmembrane region" description="Helical" evidence="8">
    <location>
        <begin position="369"/>
        <end position="391"/>
    </location>
</feature>
<feature type="transmembrane region" description="Helical" evidence="8">
    <location>
        <begin position="443"/>
        <end position="465"/>
    </location>
</feature>
<evidence type="ECO:0000256" key="6">
    <source>
        <dbReference type="ARBA" id="ARBA00023136"/>
    </source>
</evidence>
<evidence type="ECO:0000313" key="11">
    <source>
        <dbReference type="Proteomes" id="UP000579523"/>
    </source>
</evidence>
<evidence type="ECO:0000259" key="9">
    <source>
        <dbReference type="PROSITE" id="PS50850"/>
    </source>
</evidence>
<dbReference type="CDD" id="cd17321">
    <property type="entry name" value="MFS_MMR_MDR_like"/>
    <property type="match status" value="1"/>
</dbReference>
<reference evidence="10 11" key="1">
    <citation type="submission" date="2020-08" db="EMBL/GenBank/DDBJ databases">
        <title>Genomic Encyclopedia of Type Strains, Phase III (KMG-III): the genomes of soil and plant-associated and newly described type strains.</title>
        <authorList>
            <person name="Whitman W."/>
        </authorList>
    </citation>
    <scope>NUCLEOTIDE SEQUENCE [LARGE SCALE GENOMIC DNA]</scope>
    <source>
        <strain evidence="10 11">CECT 3273</strain>
    </source>
</reference>
<feature type="transmembrane region" description="Helical" evidence="8">
    <location>
        <begin position="87"/>
        <end position="106"/>
    </location>
</feature>
<dbReference type="EMBL" id="JACHJI010000001">
    <property type="protein sequence ID" value="MBB4896525.1"/>
    <property type="molecule type" value="Genomic_DNA"/>
</dbReference>
<keyword evidence="2" id="KW-0813">Transport</keyword>
<keyword evidence="11" id="KW-1185">Reference proteome</keyword>
<feature type="transmembrane region" description="Helical" evidence="8">
    <location>
        <begin position="174"/>
        <end position="197"/>
    </location>
</feature>
<feature type="transmembrane region" description="Helical" evidence="8">
    <location>
        <begin position="412"/>
        <end position="431"/>
    </location>
</feature>
<keyword evidence="7" id="KW-0046">Antibiotic resistance</keyword>
<protein>
    <submittedName>
        <fullName evidence="10">EmrB/QacA subfamily drug resistance transporter</fullName>
    </submittedName>
</protein>
<evidence type="ECO:0000256" key="2">
    <source>
        <dbReference type="ARBA" id="ARBA00022448"/>
    </source>
</evidence>
<feature type="transmembrane region" description="Helical" evidence="8">
    <location>
        <begin position="146"/>
        <end position="168"/>
    </location>
</feature>
<dbReference type="InterPro" id="IPR004638">
    <property type="entry name" value="EmrB-like"/>
</dbReference>
<dbReference type="Gene3D" id="1.20.1720.10">
    <property type="entry name" value="Multidrug resistance protein D"/>
    <property type="match status" value="1"/>
</dbReference>
<sequence>MLETTDTTRLSGRGAPPTWLVVALACAGQFLVVLDISVVNVALPSMRTGLGLDEQGLQWVVNAYAIAFAGFMLLGGRAGDLYGRKRMFLVGLGLFTLASLAGGLAQEGWQLLLARAVQGLGAAVLAPSTLTIVTSAVPEGAARARAIATWTAVGAGGGAAGGFVGGVLVDALSWRWVLLINVPVGAVVLAGAARWLAEGRAGDGRRLDLPGALLVTAGLAALAYGISQTEAEGWTAAATLVPLCAGLVLIVLFLLVEARAKAPLMPLGLLRLRSVSSANAAMFLSGSAMFCMWFFMTLYAQNVLGYTPLEAGLALVPSSLAVVIGSKVAPRLMRTAGPRAVAVLGTLVAVAGFGWQSTMTADGTYLTTIMFPGVLMMLGAGLAGTPLAALATSGAPPQEAGVVAGLVNTSRTMGGSLGLAVMSTIAAARTAGDRTPQALTEGYALAFRTGAVVLAVGVVLMWLWLPRRAAAAP</sequence>
<evidence type="ECO:0000256" key="3">
    <source>
        <dbReference type="ARBA" id="ARBA00022475"/>
    </source>
</evidence>
<evidence type="ECO:0000256" key="4">
    <source>
        <dbReference type="ARBA" id="ARBA00022692"/>
    </source>
</evidence>
<dbReference type="Proteomes" id="UP000579523">
    <property type="component" value="Unassembled WGS sequence"/>
</dbReference>
<comment type="subcellular location">
    <subcellularLocation>
        <location evidence="1">Cell membrane</location>
        <topology evidence="1">Multi-pass membrane protein</topology>
    </subcellularLocation>
</comment>
<dbReference type="Pfam" id="PF07690">
    <property type="entry name" value="MFS_1"/>
    <property type="match status" value="1"/>
</dbReference>
<dbReference type="NCBIfam" id="TIGR00711">
    <property type="entry name" value="efflux_EmrB"/>
    <property type="match status" value="1"/>
</dbReference>
<dbReference type="Gene3D" id="1.20.1250.20">
    <property type="entry name" value="MFS general substrate transporter like domains"/>
    <property type="match status" value="1"/>
</dbReference>
<dbReference type="SUPFAM" id="SSF103473">
    <property type="entry name" value="MFS general substrate transporter"/>
    <property type="match status" value="1"/>
</dbReference>
<feature type="transmembrane region" description="Helical" evidence="8">
    <location>
        <begin position="340"/>
        <end position="357"/>
    </location>
</feature>
<feature type="transmembrane region" description="Helical" evidence="8">
    <location>
        <begin position="277"/>
        <end position="299"/>
    </location>
</feature>
<name>A0A7W7PQ78_9ACTN</name>
<accession>A0A7W7PQ78</accession>
<dbReference type="AlphaFoldDB" id="A0A7W7PQ78"/>
<gene>
    <name evidence="10" type="ORF">FHS37_000541</name>
</gene>
<dbReference type="GO" id="GO:0005886">
    <property type="term" value="C:plasma membrane"/>
    <property type="evidence" value="ECO:0007669"/>
    <property type="project" value="UniProtKB-SubCell"/>
</dbReference>
<evidence type="ECO:0000256" key="8">
    <source>
        <dbReference type="SAM" id="Phobius"/>
    </source>
</evidence>
<evidence type="ECO:0000313" key="10">
    <source>
        <dbReference type="EMBL" id="MBB4896525.1"/>
    </source>
</evidence>
<keyword evidence="5 8" id="KW-1133">Transmembrane helix</keyword>
<feature type="transmembrane region" description="Helical" evidence="8">
    <location>
        <begin position="209"/>
        <end position="227"/>
    </location>
</feature>
<feature type="transmembrane region" description="Helical" evidence="8">
    <location>
        <begin position="56"/>
        <end position="75"/>
    </location>
</feature>